<gene>
    <name evidence="2" type="ORF">EU555_32660</name>
</gene>
<evidence type="ECO:0000313" key="3">
    <source>
        <dbReference type="Proteomes" id="UP000297535"/>
    </source>
</evidence>
<dbReference type="OrthoDB" id="8007166at2"/>
<sequence>MSRTAEPAEGAILLPKRASFWAAGALLMGLAGQLVWAGSYVAKIDARFDALGEKDMLLAKRGDDRFGQVNARLDSLERDRSDTAGRLIRLEEQVKLSVDLLREIRETMRAPPRR</sequence>
<keyword evidence="3" id="KW-1185">Reference proteome</keyword>
<evidence type="ECO:0000256" key="1">
    <source>
        <dbReference type="SAM" id="Phobius"/>
    </source>
</evidence>
<keyword evidence="1" id="KW-0472">Membrane</keyword>
<accession>A0A4Z0NFL6</accession>
<proteinExistence type="predicted"/>
<reference evidence="2 3" key="1">
    <citation type="submission" date="2019-04" db="EMBL/GenBank/DDBJ databases">
        <authorList>
            <person name="Feng G."/>
            <person name="Zhu H."/>
        </authorList>
    </citation>
    <scope>NUCLEOTIDE SEQUENCE [LARGE SCALE GENOMIC DNA]</scope>
    <source>
        <strain evidence="2 3">6HR-1</strain>
    </source>
</reference>
<keyword evidence="1" id="KW-0812">Transmembrane</keyword>
<name>A0A4Z0NFL6_9HYPH</name>
<organism evidence="2 3">
    <name type="scientific">Methylobacterium nonmethylotrophicum</name>
    <dbReference type="NCBI Taxonomy" id="1141884"/>
    <lineage>
        <taxon>Bacteria</taxon>
        <taxon>Pseudomonadati</taxon>
        <taxon>Pseudomonadota</taxon>
        <taxon>Alphaproteobacteria</taxon>
        <taxon>Hyphomicrobiales</taxon>
        <taxon>Methylobacteriaceae</taxon>
        <taxon>Methylobacterium</taxon>
    </lineage>
</organism>
<evidence type="ECO:0000313" key="2">
    <source>
        <dbReference type="EMBL" id="TGD94072.1"/>
    </source>
</evidence>
<feature type="transmembrane region" description="Helical" evidence="1">
    <location>
        <begin position="20"/>
        <end position="42"/>
    </location>
</feature>
<comment type="caution">
    <text evidence="2">The sequence shown here is derived from an EMBL/GenBank/DDBJ whole genome shotgun (WGS) entry which is preliminary data.</text>
</comment>
<keyword evidence="1" id="KW-1133">Transmembrane helix</keyword>
<protein>
    <submittedName>
        <fullName evidence="2">Uncharacterized protein</fullName>
    </submittedName>
</protein>
<dbReference type="RefSeq" id="WP_135419502.1">
    <property type="nucleotide sequence ID" value="NZ_SRLB01000046.1"/>
</dbReference>
<dbReference type="Proteomes" id="UP000297535">
    <property type="component" value="Unassembled WGS sequence"/>
</dbReference>
<dbReference type="EMBL" id="SRLB01000046">
    <property type="protein sequence ID" value="TGD94072.1"/>
    <property type="molecule type" value="Genomic_DNA"/>
</dbReference>
<dbReference type="AlphaFoldDB" id="A0A4Z0NFL6"/>